<feature type="region of interest" description="Disordered" evidence="1">
    <location>
        <begin position="401"/>
        <end position="429"/>
    </location>
</feature>
<dbReference type="EMBL" id="MU842886">
    <property type="protein sequence ID" value="KAK2027932.1"/>
    <property type="molecule type" value="Genomic_DNA"/>
</dbReference>
<organism evidence="2 3">
    <name type="scientific">Colletotrichum zoysiae</name>
    <dbReference type="NCBI Taxonomy" id="1216348"/>
    <lineage>
        <taxon>Eukaryota</taxon>
        <taxon>Fungi</taxon>
        <taxon>Dikarya</taxon>
        <taxon>Ascomycota</taxon>
        <taxon>Pezizomycotina</taxon>
        <taxon>Sordariomycetes</taxon>
        <taxon>Hypocreomycetidae</taxon>
        <taxon>Glomerellales</taxon>
        <taxon>Glomerellaceae</taxon>
        <taxon>Colletotrichum</taxon>
        <taxon>Colletotrichum graminicola species complex</taxon>
    </lineage>
</organism>
<proteinExistence type="predicted"/>
<gene>
    <name evidence="2" type="ORF">LX32DRAFT_729017</name>
</gene>
<dbReference type="Proteomes" id="UP001232148">
    <property type="component" value="Unassembled WGS sequence"/>
</dbReference>
<reference evidence="2" key="1">
    <citation type="submission" date="2021-06" db="EMBL/GenBank/DDBJ databases">
        <title>Comparative genomics, transcriptomics and evolutionary studies reveal genomic signatures of adaptation to plant cell wall in hemibiotrophic fungi.</title>
        <authorList>
            <consortium name="DOE Joint Genome Institute"/>
            <person name="Baroncelli R."/>
            <person name="Diaz J.F."/>
            <person name="Benocci T."/>
            <person name="Peng M."/>
            <person name="Battaglia E."/>
            <person name="Haridas S."/>
            <person name="Andreopoulos W."/>
            <person name="Labutti K."/>
            <person name="Pangilinan J."/>
            <person name="Floch G.L."/>
            <person name="Makela M.R."/>
            <person name="Henrissat B."/>
            <person name="Grigoriev I.V."/>
            <person name="Crouch J.A."/>
            <person name="De Vries R.P."/>
            <person name="Sukno S.A."/>
            <person name="Thon M.R."/>
        </authorList>
    </citation>
    <scope>NUCLEOTIDE SEQUENCE</scope>
    <source>
        <strain evidence="2">MAFF235873</strain>
    </source>
</reference>
<name>A0AAD9HGL1_9PEZI</name>
<dbReference type="AlphaFoldDB" id="A0AAD9HGL1"/>
<sequence length="429" mass="48777">MSSSEDRGILHDYQHLYSRGRRLRLSPHKPLRPYGAHVYPLPDTVPEEDMVLSEEDHVSSLTRQVFDPKNAPRKGETYRPDKDAHMEVQIVEVIGSSSNSGYMPGPRKLLCRVLKQPSTSPFKGQQEKPTQNQLLFLKVFDPLFWYKVLDITERIMKVPTLADSAFSDEFGVYHFLYGKHLTGPNRSVFRRTGFFPIAPQFFGGWTTSVSSLSDEFANKSRRVAILALEYVDGVSLDGLYAPSGPLQRTVTLPGAPVRSFHTNQDQRMQIMAQILDGIVTQEHAGVDCTELDPENIIITMRTSDQYLEKPRAVRVGYSRAIIDELRTEPVEMWKEFPLKVHPLRRFRWSLLEDFHGWIPTEWRGPDNDVDDTPDLDLWMLDTFGTLISRLNTRYSPFPRGALLPARPEATGSGIEGQPEATGARHEGEP</sequence>
<keyword evidence="3" id="KW-1185">Reference proteome</keyword>
<evidence type="ECO:0008006" key="4">
    <source>
        <dbReference type="Google" id="ProtNLM"/>
    </source>
</evidence>
<evidence type="ECO:0000313" key="3">
    <source>
        <dbReference type="Proteomes" id="UP001232148"/>
    </source>
</evidence>
<accession>A0AAD9HGL1</accession>
<evidence type="ECO:0000313" key="2">
    <source>
        <dbReference type="EMBL" id="KAK2027932.1"/>
    </source>
</evidence>
<protein>
    <recommendedName>
        <fullName evidence="4">Protein kinase domain-containing protein</fullName>
    </recommendedName>
</protein>
<dbReference type="InterPro" id="IPR011009">
    <property type="entry name" value="Kinase-like_dom_sf"/>
</dbReference>
<comment type="caution">
    <text evidence="2">The sequence shown here is derived from an EMBL/GenBank/DDBJ whole genome shotgun (WGS) entry which is preliminary data.</text>
</comment>
<dbReference type="SUPFAM" id="SSF56112">
    <property type="entry name" value="Protein kinase-like (PK-like)"/>
    <property type="match status" value="1"/>
</dbReference>
<evidence type="ECO:0000256" key="1">
    <source>
        <dbReference type="SAM" id="MobiDB-lite"/>
    </source>
</evidence>